<gene>
    <name evidence="6" type="ORF">HRI_002381800</name>
</gene>
<dbReference type="InterPro" id="IPR044788">
    <property type="entry name" value="X8_dom_prot"/>
</dbReference>
<accession>A0A9W7M665</accession>
<feature type="chain" id="PRO_5040774314" description="X8 domain-containing protein" evidence="4">
    <location>
        <begin position="26"/>
        <end position="124"/>
    </location>
</feature>
<evidence type="ECO:0000256" key="1">
    <source>
        <dbReference type="ARBA" id="ARBA00004609"/>
    </source>
</evidence>
<keyword evidence="2" id="KW-0472">Membrane</keyword>
<feature type="signal peptide" evidence="4">
    <location>
        <begin position="1"/>
        <end position="25"/>
    </location>
</feature>
<evidence type="ECO:0000259" key="5">
    <source>
        <dbReference type="SMART" id="SM00768"/>
    </source>
</evidence>
<evidence type="ECO:0000256" key="3">
    <source>
        <dbReference type="ARBA" id="ARBA00022729"/>
    </source>
</evidence>
<dbReference type="OrthoDB" id="417697at2759"/>
<sequence>MNSLSSVSFLLLSTVVFHLFSSAAAGMIRGGSLAADTKSYCLPKPGTSNDELLRNIDIACNQGADCGPIDTGGTCAQPSDARSYASFAMNSYFRLKGSVESACDFEGTGLITANDPSHGECKYA</sequence>
<protein>
    <recommendedName>
        <fullName evidence="5">X8 domain-containing protein</fullName>
    </recommendedName>
</protein>
<keyword evidence="7" id="KW-1185">Reference proteome</keyword>
<keyword evidence="3 4" id="KW-0732">Signal</keyword>
<proteinExistence type="predicted"/>
<feature type="domain" description="X8" evidence="5">
    <location>
        <begin position="39"/>
        <end position="123"/>
    </location>
</feature>
<evidence type="ECO:0000313" key="6">
    <source>
        <dbReference type="EMBL" id="GMI87125.1"/>
    </source>
</evidence>
<dbReference type="SMART" id="SM00768">
    <property type="entry name" value="X8"/>
    <property type="match status" value="1"/>
</dbReference>
<dbReference type="Proteomes" id="UP001165190">
    <property type="component" value="Unassembled WGS sequence"/>
</dbReference>
<organism evidence="6 7">
    <name type="scientific">Hibiscus trionum</name>
    <name type="common">Flower of an hour</name>
    <dbReference type="NCBI Taxonomy" id="183268"/>
    <lineage>
        <taxon>Eukaryota</taxon>
        <taxon>Viridiplantae</taxon>
        <taxon>Streptophyta</taxon>
        <taxon>Embryophyta</taxon>
        <taxon>Tracheophyta</taxon>
        <taxon>Spermatophyta</taxon>
        <taxon>Magnoliopsida</taxon>
        <taxon>eudicotyledons</taxon>
        <taxon>Gunneridae</taxon>
        <taxon>Pentapetalae</taxon>
        <taxon>rosids</taxon>
        <taxon>malvids</taxon>
        <taxon>Malvales</taxon>
        <taxon>Malvaceae</taxon>
        <taxon>Malvoideae</taxon>
        <taxon>Hibiscus</taxon>
    </lineage>
</organism>
<keyword evidence="2" id="KW-0336">GPI-anchor</keyword>
<reference evidence="6" key="1">
    <citation type="submission" date="2023-05" db="EMBL/GenBank/DDBJ databases">
        <title>Genome and transcriptome analyses reveal genes involved in the formation of fine ridges on petal epidermal cells in Hibiscus trionum.</title>
        <authorList>
            <person name="Koshimizu S."/>
            <person name="Masuda S."/>
            <person name="Ishii T."/>
            <person name="Shirasu K."/>
            <person name="Hoshino A."/>
            <person name="Arita M."/>
        </authorList>
    </citation>
    <scope>NUCLEOTIDE SEQUENCE</scope>
    <source>
        <strain evidence="6">Hamamatsu line</strain>
    </source>
</reference>
<comment type="subcellular location">
    <subcellularLocation>
        <location evidence="1">Cell membrane</location>
        <topology evidence="1">Lipid-anchor</topology>
        <topology evidence="1">GPI-anchor</topology>
    </subcellularLocation>
</comment>
<dbReference type="GO" id="GO:0005886">
    <property type="term" value="C:plasma membrane"/>
    <property type="evidence" value="ECO:0007669"/>
    <property type="project" value="UniProtKB-SubCell"/>
</dbReference>
<comment type="caution">
    <text evidence="6">The sequence shown here is derived from an EMBL/GenBank/DDBJ whole genome shotgun (WGS) entry which is preliminary data.</text>
</comment>
<dbReference type="AlphaFoldDB" id="A0A9W7M665"/>
<keyword evidence="2" id="KW-0325">Glycoprotein</keyword>
<dbReference type="PANTHER" id="PTHR31044:SF130">
    <property type="entry name" value="CARBOHYDRATE-BINDING X8 DOMAIN SUPERFAMILY PROTEIN"/>
    <property type="match status" value="1"/>
</dbReference>
<name>A0A9W7M665_HIBTR</name>
<dbReference type="GO" id="GO:0098552">
    <property type="term" value="C:side of membrane"/>
    <property type="evidence" value="ECO:0007669"/>
    <property type="project" value="UniProtKB-KW"/>
</dbReference>
<dbReference type="PANTHER" id="PTHR31044">
    <property type="entry name" value="BETA-1,3 GLUCANASE"/>
    <property type="match status" value="1"/>
</dbReference>
<dbReference type="Gene3D" id="1.20.58.1040">
    <property type="match status" value="1"/>
</dbReference>
<evidence type="ECO:0000256" key="4">
    <source>
        <dbReference type="SAM" id="SignalP"/>
    </source>
</evidence>
<dbReference type="InterPro" id="IPR012946">
    <property type="entry name" value="X8"/>
</dbReference>
<evidence type="ECO:0000313" key="7">
    <source>
        <dbReference type="Proteomes" id="UP001165190"/>
    </source>
</evidence>
<dbReference type="Pfam" id="PF07983">
    <property type="entry name" value="X8"/>
    <property type="match status" value="1"/>
</dbReference>
<dbReference type="GO" id="GO:0009506">
    <property type="term" value="C:plasmodesma"/>
    <property type="evidence" value="ECO:0007669"/>
    <property type="project" value="UniProtKB-ARBA"/>
</dbReference>
<evidence type="ECO:0000256" key="2">
    <source>
        <dbReference type="ARBA" id="ARBA00022622"/>
    </source>
</evidence>
<dbReference type="EMBL" id="BSYR01000022">
    <property type="protein sequence ID" value="GMI87125.1"/>
    <property type="molecule type" value="Genomic_DNA"/>
</dbReference>
<keyword evidence="2" id="KW-0449">Lipoprotein</keyword>